<name>A0A0A8Y8U5_ARUDO</name>
<dbReference type="EMBL" id="GBRH01275686">
    <property type="protein sequence ID" value="JAD22209.1"/>
    <property type="molecule type" value="Transcribed_RNA"/>
</dbReference>
<organism evidence="1">
    <name type="scientific">Arundo donax</name>
    <name type="common">Giant reed</name>
    <name type="synonym">Donax arundinaceus</name>
    <dbReference type="NCBI Taxonomy" id="35708"/>
    <lineage>
        <taxon>Eukaryota</taxon>
        <taxon>Viridiplantae</taxon>
        <taxon>Streptophyta</taxon>
        <taxon>Embryophyta</taxon>
        <taxon>Tracheophyta</taxon>
        <taxon>Spermatophyta</taxon>
        <taxon>Magnoliopsida</taxon>
        <taxon>Liliopsida</taxon>
        <taxon>Poales</taxon>
        <taxon>Poaceae</taxon>
        <taxon>PACMAD clade</taxon>
        <taxon>Arundinoideae</taxon>
        <taxon>Arundineae</taxon>
        <taxon>Arundo</taxon>
    </lineage>
</organism>
<reference evidence="1" key="2">
    <citation type="journal article" date="2015" name="Data Brief">
        <title>Shoot transcriptome of the giant reed, Arundo donax.</title>
        <authorList>
            <person name="Barrero R.A."/>
            <person name="Guerrero F.D."/>
            <person name="Moolhuijzen P."/>
            <person name="Goolsby J.A."/>
            <person name="Tidwell J."/>
            <person name="Bellgard S.E."/>
            <person name="Bellgard M.I."/>
        </authorList>
    </citation>
    <scope>NUCLEOTIDE SEQUENCE</scope>
    <source>
        <tissue evidence="1">Shoot tissue taken approximately 20 cm above the soil surface</tissue>
    </source>
</reference>
<protein>
    <submittedName>
        <fullName evidence="1">Uncharacterized protein</fullName>
    </submittedName>
</protein>
<accession>A0A0A8Y8U5</accession>
<dbReference type="AlphaFoldDB" id="A0A0A8Y8U5"/>
<proteinExistence type="predicted"/>
<sequence>MMFRNKLQATSIYIYIPDPTECKVGTKSFMNVSRSTYSKV</sequence>
<reference evidence="1" key="1">
    <citation type="submission" date="2014-09" db="EMBL/GenBank/DDBJ databases">
        <authorList>
            <person name="Magalhaes I.L.F."/>
            <person name="Oliveira U."/>
            <person name="Santos F.R."/>
            <person name="Vidigal T.H.D.A."/>
            <person name="Brescovit A.D."/>
            <person name="Santos A.J."/>
        </authorList>
    </citation>
    <scope>NUCLEOTIDE SEQUENCE</scope>
    <source>
        <tissue evidence="1">Shoot tissue taken approximately 20 cm above the soil surface</tissue>
    </source>
</reference>
<evidence type="ECO:0000313" key="1">
    <source>
        <dbReference type="EMBL" id="JAD22209.1"/>
    </source>
</evidence>